<evidence type="ECO:0000256" key="2">
    <source>
        <dbReference type="ARBA" id="ARBA00005801"/>
    </source>
</evidence>
<dbReference type="Gene3D" id="1.20.120.1220">
    <property type="match status" value="1"/>
</dbReference>
<dbReference type="Proteomes" id="UP000034154">
    <property type="component" value="Unassembled WGS sequence"/>
</dbReference>
<name>A0A0G1J951_9BACT</name>
<sequence length="248" mass="27255">MPTIFLLFILGLCFGSFLSATASRAGGKKTNWCDRSACPNCQRKLTATDLVPVLSFVFLKGCCRTCHQPIGWREPIVELATALVFLTVGIIHHGAVDWFLIRDLILTFFLILLFLTDIYHGLLPHRFTATATVVTIGLNLGVQMFGAQNFVPLPEMVLGMLVCGGFFYLQYLISRGRWVGGGDIGLGLFLGAALGWWYGLWTLGLAYILGAMVAIILLATKKMTVKSTIPFGPFLTIAGWLVLLFMAR</sequence>
<comment type="subcellular location">
    <subcellularLocation>
        <location evidence="1">Cell membrane</location>
        <topology evidence="1">Multi-pass membrane protein</topology>
    </subcellularLocation>
</comment>
<evidence type="ECO:0000259" key="10">
    <source>
        <dbReference type="Pfam" id="PF06750"/>
    </source>
</evidence>
<feature type="transmembrane region" description="Helical" evidence="7">
    <location>
        <begin position="204"/>
        <end position="220"/>
    </location>
</feature>
<protein>
    <submittedName>
        <fullName evidence="11">Type 4 prepilin-like protein leader peptide-processing enzyme</fullName>
    </submittedName>
</protein>
<dbReference type="GO" id="GO:0005886">
    <property type="term" value="C:plasma membrane"/>
    <property type="evidence" value="ECO:0007669"/>
    <property type="project" value="UniProtKB-SubCell"/>
</dbReference>
<gene>
    <name evidence="11" type="ORF">UW63_C0086G0002</name>
</gene>
<keyword evidence="5 7" id="KW-1133">Transmembrane helix</keyword>
<accession>A0A0G1J951</accession>
<proteinExistence type="inferred from homology"/>
<feature type="transmembrane region" description="Helical" evidence="7">
    <location>
        <begin position="153"/>
        <end position="171"/>
    </location>
</feature>
<feature type="domain" description="Prepilin type IV endopeptidase peptidase" evidence="9">
    <location>
        <begin position="104"/>
        <end position="215"/>
    </location>
</feature>
<dbReference type="EMBL" id="LCJB01000086">
    <property type="protein sequence ID" value="KKT68136.1"/>
    <property type="molecule type" value="Genomic_DNA"/>
</dbReference>
<dbReference type="Pfam" id="PF06750">
    <property type="entry name" value="A24_N_bact"/>
    <property type="match status" value="1"/>
</dbReference>
<feature type="chain" id="PRO_5002537953" evidence="8">
    <location>
        <begin position="26"/>
        <end position="248"/>
    </location>
</feature>
<feature type="transmembrane region" description="Helical" evidence="7">
    <location>
        <begin position="98"/>
        <end position="115"/>
    </location>
</feature>
<feature type="transmembrane region" description="Helical" evidence="7">
    <location>
        <begin position="75"/>
        <end position="92"/>
    </location>
</feature>
<evidence type="ECO:0000256" key="4">
    <source>
        <dbReference type="ARBA" id="ARBA00022692"/>
    </source>
</evidence>
<evidence type="ECO:0000256" key="7">
    <source>
        <dbReference type="SAM" id="Phobius"/>
    </source>
</evidence>
<reference evidence="11 12" key="1">
    <citation type="journal article" date="2015" name="Nature">
        <title>rRNA introns, odd ribosomes, and small enigmatic genomes across a large radiation of phyla.</title>
        <authorList>
            <person name="Brown C.T."/>
            <person name="Hug L.A."/>
            <person name="Thomas B.C."/>
            <person name="Sharon I."/>
            <person name="Castelle C.J."/>
            <person name="Singh A."/>
            <person name="Wilkins M.J."/>
            <person name="Williams K.H."/>
            <person name="Banfield J.F."/>
        </authorList>
    </citation>
    <scope>NUCLEOTIDE SEQUENCE [LARGE SCALE GENOMIC DNA]</scope>
</reference>
<dbReference type="PANTHER" id="PTHR30487">
    <property type="entry name" value="TYPE 4 PREPILIN-LIKE PROTEINS LEADER PEPTIDE-PROCESSING ENZYME"/>
    <property type="match status" value="1"/>
</dbReference>
<dbReference type="GO" id="GO:0004190">
    <property type="term" value="F:aspartic-type endopeptidase activity"/>
    <property type="evidence" value="ECO:0007669"/>
    <property type="project" value="InterPro"/>
</dbReference>
<organism evidence="11 12">
    <name type="scientific">Candidatus Uhrbacteria bacterium GW2011_GWF2_44_350</name>
    <dbReference type="NCBI Taxonomy" id="1619000"/>
    <lineage>
        <taxon>Bacteria</taxon>
        <taxon>Candidatus Uhriibacteriota</taxon>
    </lineage>
</organism>
<dbReference type="Pfam" id="PF01478">
    <property type="entry name" value="Peptidase_A24"/>
    <property type="match status" value="1"/>
</dbReference>
<dbReference type="GO" id="GO:0006465">
    <property type="term" value="P:signal peptide processing"/>
    <property type="evidence" value="ECO:0007669"/>
    <property type="project" value="TreeGrafter"/>
</dbReference>
<dbReference type="AlphaFoldDB" id="A0A0G1J951"/>
<feature type="domain" description="Prepilin peptidase A24 N-terminal" evidence="10">
    <location>
        <begin position="9"/>
        <end position="88"/>
    </location>
</feature>
<keyword evidence="6 7" id="KW-0472">Membrane</keyword>
<evidence type="ECO:0000256" key="3">
    <source>
        <dbReference type="ARBA" id="ARBA00022475"/>
    </source>
</evidence>
<dbReference type="PATRIC" id="fig|1619000.3.peg.1051"/>
<keyword evidence="4 7" id="KW-0812">Transmembrane</keyword>
<keyword evidence="3" id="KW-1003">Cell membrane</keyword>
<feature type="signal peptide" evidence="8">
    <location>
        <begin position="1"/>
        <end position="25"/>
    </location>
</feature>
<keyword evidence="8" id="KW-0732">Signal</keyword>
<evidence type="ECO:0000256" key="8">
    <source>
        <dbReference type="SAM" id="SignalP"/>
    </source>
</evidence>
<dbReference type="InterPro" id="IPR050882">
    <property type="entry name" value="Prepilin_peptidase/N-MTase"/>
</dbReference>
<dbReference type="PANTHER" id="PTHR30487:SF0">
    <property type="entry name" value="PREPILIN LEADER PEPTIDASE_N-METHYLTRANSFERASE-RELATED"/>
    <property type="match status" value="1"/>
</dbReference>
<dbReference type="InterPro" id="IPR000045">
    <property type="entry name" value="Prepilin_IV_endopep_pep"/>
</dbReference>
<evidence type="ECO:0000313" key="12">
    <source>
        <dbReference type="Proteomes" id="UP000034154"/>
    </source>
</evidence>
<evidence type="ECO:0000259" key="9">
    <source>
        <dbReference type="Pfam" id="PF01478"/>
    </source>
</evidence>
<evidence type="ECO:0000256" key="6">
    <source>
        <dbReference type="ARBA" id="ARBA00023136"/>
    </source>
</evidence>
<comment type="caution">
    <text evidence="11">The sequence shown here is derived from an EMBL/GenBank/DDBJ whole genome shotgun (WGS) entry which is preliminary data.</text>
</comment>
<evidence type="ECO:0000313" key="11">
    <source>
        <dbReference type="EMBL" id="KKT68136.1"/>
    </source>
</evidence>
<feature type="transmembrane region" description="Helical" evidence="7">
    <location>
        <begin position="227"/>
        <end position="247"/>
    </location>
</feature>
<comment type="similarity">
    <text evidence="2">Belongs to the peptidase A24 family.</text>
</comment>
<dbReference type="InterPro" id="IPR010627">
    <property type="entry name" value="Prepilin_pept_A24_N"/>
</dbReference>
<evidence type="ECO:0000256" key="5">
    <source>
        <dbReference type="ARBA" id="ARBA00022989"/>
    </source>
</evidence>
<evidence type="ECO:0000256" key="1">
    <source>
        <dbReference type="ARBA" id="ARBA00004651"/>
    </source>
</evidence>